<organism evidence="2 3">
    <name type="scientific">Bradyrhizobium lablabi</name>
    <dbReference type="NCBI Taxonomy" id="722472"/>
    <lineage>
        <taxon>Bacteria</taxon>
        <taxon>Pseudomonadati</taxon>
        <taxon>Pseudomonadota</taxon>
        <taxon>Alphaproteobacteria</taxon>
        <taxon>Hyphomicrobiales</taxon>
        <taxon>Nitrobacteraceae</taxon>
        <taxon>Bradyrhizobium</taxon>
    </lineage>
</organism>
<dbReference type="SUPFAM" id="SSF53335">
    <property type="entry name" value="S-adenosyl-L-methionine-dependent methyltransferases"/>
    <property type="match status" value="1"/>
</dbReference>
<dbReference type="Pfam" id="PF05050">
    <property type="entry name" value="Methyltransf_21"/>
    <property type="match status" value="1"/>
</dbReference>
<evidence type="ECO:0000313" key="2">
    <source>
        <dbReference type="EMBL" id="SEC32793.1"/>
    </source>
</evidence>
<accession>A0A1H4RLM0</accession>
<gene>
    <name evidence="2" type="ORF">SAMN05444171_1153</name>
</gene>
<dbReference type="Proteomes" id="UP000183208">
    <property type="component" value="Unassembled WGS sequence"/>
</dbReference>
<dbReference type="PANTHER" id="PTHR36973:SF4">
    <property type="entry name" value="NODULATION PROTEIN"/>
    <property type="match status" value="1"/>
</dbReference>
<reference evidence="2 3" key="1">
    <citation type="submission" date="2016-10" db="EMBL/GenBank/DDBJ databases">
        <authorList>
            <person name="de Groot N.N."/>
        </authorList>
    </citation>
    <scope>NUCLEOTIDE SEQUENCE [LARGE SCALE GENOMIC DNA]</scope>
    <source>
        <strain evidence="2 3">GAS522</strain>
    </source>
</reference>
<dbReference type="InterPro" id="IPR029063">
    <property type="entry name" value="SAM-dependent_MTases_sf"/>
</dbReference>
<dbReference type="AlphaFoldDB" id="A0A1H4RLM0"/>
<dbReference type="RefSeq" id="WP_074816665.1">
    <property type="nucleotide sequence ID" value="NZ_FNTI01000001.1"/>
</dbReference>
<dbReference type="InterPro" id="IPR006342">
    <property type="entry name" value="FkbM_mtfrase"/>
</dbReference>
<name>A0A1H4RLM0_9BRAD</name>
<evidence type="ECO:0000259" key="1">
    <source>
        <dbReference type="Pfam" id="PF05050"/>
    </source>
</evidence>
<dbReference type="EMBL" id="FNTI01000001">
    <property type="protein sequence ID" value="SEC32793.1"/>
    <property type="molecule type" value="Genomic_DNA"/>
</dbReference>
<dbReference type="GO" id="GO:0008171">
    <property type="term" value="F:O-methyltransferase activity"/>
    <property type="evidence" value="ECO:0007669"/>
    <property type="project" value="TreeGrafter"/>
</dbReference>
<feature type="domain" description="Methyltransferase FkbM" evidence="1">
    <location>
        <begin position="45"/>
        <end position="200"/>
    </location>
</feature>
<dbReference type="InterPro" id="IPR053188">
    <property type="entry name" value="FkbM_Methyltransferase"/>
</dbReference>
<protein>
    <submittedName>
        <fullName evidence="2">Methyltransferase, FkbM family</fullName>
    </submittedName>
</protein>
<proteinExistence type="predicted"/>
<keyword evidence="2" id="KW-0808">Transferase</keyword>
<dbReference type="OrthoDB" id="292760at2"/>
<evidence type="ECO:0000313" key="3">
    <source>
        <dbReference type="Proteomes" id="UP000183208"/>
    </source>
</evidence>
<sequence>MLERFKIAIKTALHATNLRPMYFGSNFFDDVRIRLPGQRLGTVFDVGANQGQSAAEFRRKFPTAEIHCFEPNPDCCRTLESMDPKLNVHQIALGNETGRIGFDRSNSQSEMYTVTEGPASEQVELDTLDNFVSKNGIEHIDFLKIDTEGYDLNVIRGASRMFEAFNVDIIQAEVSMNSDNTFHVPFVCVHKEMEQFGYRLFGIYEQVFEWGKNAPYLRRSNVVYIAPKVWKSNKLY</sequence>
<dbReference type="Gene3D" id="3.40.50.150">
    <property type="entry name" value="Vaccinia Virus protein VP39"/>
    <property type="match status" value="1"/>
</dbReference>
<dbReference type="NCBIfam" id="TIGR01444">
    <property type="entry name" value="fkbM_fam"/>
    <property type="match status" value="1"/>
</dbReference>
<dbReference type="PANTHER" id="PTHR36973">
    <property type="entry name" value="SLL1456 PROTEIN-RELATED"/>
    <property type="match status" value="1"/>
</dbReference>
<keyword evidence="2" id="KW-0489">Methyltransferase</keyword>
<dbReference type="GO" id="GO:0032259">
    <property type="term" value="P:methylation"/>
    <property type="evidence" value="ECO:0007669"/>
    <property type="project" value="UniProtKB-KW"/>
</dbReference>